<dbReference type="OrthoDB" id="9806699at2"/>
<dbReference type="RefSeq" id="WP_116846602.1">
    <property type="nucleotide sequence ID" value="NZ_QTJU01000002.1"/>
</dbReference>
<evidence type="ECO:0000313" key="2">
    <source>
        <dbReference type="EMBL" id="RFM28612.1"/>
    </source>
</evidence>
<dbReference type="EMBL" id="QTJU01000002">
    <property type="protein sequence ID" value="RFM28612.1"/>
    <property type="molecule type" value="Genomic_DNA"/>
</dbReference>
<evidence type="ECO:0000256" key="1">
    <source>
        <dbReference type="SAM" id="Phobius"/>
    </source>
</evidence>
<sequence>MKQKISIVVALLLLVVTAAVYRLIPGRPFGFAPQIAMALFGGAVFVHNKKWAFALPVISMFLSDLLFQVLYSANLSTTPGFYEGQWQNYLLFALLTVIGFAVKKEKVLSIAAGTLVAPTVYFLLSNSLVWLSGGGYQRPKTFSGFIQCMNDGIPFYGGSVAATVVFGAVLFGGYYLIKKSQTATGHQMA</sequence>
<keyword evidence="1" id="KW-0472">Membrane</keyword>
<dbReference type="Pfam" id="PF20221">
    <property type="entry name" value="DUF6580"/>
    <property type="match status" value="1"/>
</dbReference>
<keyword evidence="1" id="KW-1133">Transmembrane helix</keyword>
<dbReference type="InterPro" id="IPR046487">
    <property type="entry name" value="DUF6580"/>
</dbReference>
<organism evidence="2 3">
    <name type="scientific">Deminuibacter soli</name>
    <dbReference type="NCBI Taxonomy" id="2291815"/>
    <lineage>
        <taxon>Bacteria</taxon>
        <taxon>Pseudomonadati</taxon>
        <taxon>Bacteroidota</taxon>
        <taxon>Chitinophagia</taxon>
        <taxon>Chitinophagales</taxon>
        <taxon>Chitinophagaceae</taxon>
        <taxon>Deminuibacter</taxon>
    </lineage>
</organism>
<feature type="transmembrane region" description="Helical" evidence="1">
    <location>
        <begin position="153"/>
        <end position="177"/>
    </location>
</feature>
<proteinExistence type="predicted"/>
<keyword evidence="3" id="KW-1185">Reference proteome</keyword>
<protein>
    <submittedName>
        <fullName evidence="2">Uncharacterized protein</fullName>
    </submittedName>
</protein>
<keyword evidence="1" id="KW-0812">Transmembrane</keyword>
<dbReference type="Proteomes" id="UP000261284">
    <property type="component" value="Unassembled WGS sequence"/>
</dbReference>
<comment type="caution">
    <text evidence="2">The sequence shown here is derived from an EMBL/GenBank/DDBJ whole genome shotgun (WGS) entry which is preliminary data.</text>
</comment>
<evidence type="ECO:0000313" key="3">
    <source>
        <dbReference type="Proteomes" id="UP000261284"/>
    </source>
</evidence>
<reference evidence="2 3" key="1">
    <citation type="submission" date="2018-08" db="EMBL/GenBank/DDBJ databases">
        <title>Chitinophagaceae sp. K23C18032701, a novel bacterium isolated from forest soil.</title>
        <authorList>
            <person name="Wang C."/>
        </authorList>
    </citation>
    <scope>NUCLEOTIDE SEQUENCE [LARGE SCALE GENOMIC DNA]</scope>
    <source>
        <strain evidence="2 3">K23C18032701</strain>
    </source>
</reference>
<feature type="transmembrane region" description="Helical" evidence="1">
    <location>
        <begin position="28"/>
        <end position="46"/>
    </location>
</feature>
<feature type="transmembrane region" description="Helical" evidence="1">
    <location>
        <begin position="86"/>
        <end position="102"/>
    </location>
</feature>
<feature type="transmembrane region" description="Helical" evidence="1">
    <location>
        <begin position="109"/>
        <end position="133"/>
    </location>
</feature>
<gene>
    <name evidence="2" type="ORF">DXN05_07390</name>
</gene>
<accession>A0A3E1NL15</accession>
<feature type="transmembrane region" description="Helical" evidence="1">
    <location>
        <begin position="53"/>
        <end position="74"/>
    </location>
</feature>
<dbReference type="AlphaFoldDB" id="A0A3E1NL15"/>
<name>A0A3E1NL15_9BACT</name>